<sequence>QNVNVQASIKSFVNKKQVAVAAVMPQRSSPAVHPIQKLAVTPRHSDPYPVEIIEDDDDDFETPVFSQ</sequence>
<comment type="caution">
    <text evidence="1">The sequence shown here is derived from an EMBL/GenBank/DDBJ whole genome shotgun (WGS) entry which is preliminary data.</text>
</comment>
<dbReference type="EMBL" id="CAJHNH020000561">
    <property type="protein sequence ID" value="CAG5118508.1"/>
    <property type="molecule type" value="Genomic_DNA"/>
</dbReference>
<feature type="non-terminal residue" evidence="1">
    <location>
        <position position="1"/>
    </location>
</feature>
<feature type="non-terminal residue" evidence="1">
    <location>
        <position position="67"/>
    </location>
</feature>
<dbReference type="Proteomes" id="UP000678393">
    <property type="component" value="Unassembled WGS sequence"/>
</dbReference>
<gene>
    <name evidence="1" type="ORF">CUNI_LOCUS4066</name>
</gene>
<name>A0A8S3YPZ2_9EUPU</name>
<keyword evidence="2" id="KW-1185">Reference proteome</keyword>
<organism evidence="1 2">
    <name type="scientific">Candidula unifasciata</name>
    <dbReference type="NCBI Taxonomy" id="100452"/>
    <lineage>
        <taxon>Eukaryota</taxon>
        <taxon>Metazoa</taxon>
        <taxon>Spiralia</taxon>
        <taxon>Lophotrochozoa</taxon>
        <taxon>Mollusca</taxon>
        <taxon>Gastropoda</taxon>
        <taxon>Heterobranchia</taxon>
        <taxon>Euthyneura</taxon>
        <taxon>Panpulmonata</taxon>
        <taxon>Eupulmonata</taxon>
        <taxon>Stylommatophora</taxon>
        <taxon>Helicina</taxon>
        <taxon>Helicoidea</taxon>
        <taxon>Geomitridae</taxon>
        <taxon>Candidula</taxon>
    </lineage>
</organism>
<reference evidence="1" key="1">
    <citation type="submission" date="2021-04" db="EMBL/GenBank/DDBJ databases">
        <authorList>
            <consortium name="Molecular Ecology Group"/>
        </authorList>
    </citation>
    <scope>NUCLEOTIDE SEQUENCE</scope>
</reference>
<evidence type="ECO:0000313" key="1">
    <source>
        <dbReference type="EMBL" id="CAG5118508.1"/>
    </source>
</evidence>
<proteinExistence type="predicted"/>
<protein>
    <submittedName>
        <fullName evidence="1">Uncharacterized protein</fullName>
    </submittedName>
</protein>
<dbReference type="AlphaFoldDB" id="A0A8S3YPZ2"/>
<accession>A0A8S3YPZ2</accession>
<evidence type="ECO:0000313" key="2">
    <source>
        <dbReference type="Proteomes" id="UP000678393"/>
    </source>
</evidence>